<gene>
    <name evidence="2" type="ORF">ACFPJ4_11910</name>
</gene>
<keyword evidence="3" id="KW-1185">Reference proteome</keyword>
<protein>
    <submittedName>
        <fullName evidence="2">Alpha/beta fold hydrolase</fullName>
    </submittedName>
</protein>
<dbReference type="PANTHER" id="PTHR43798">
    <property type="entry name" value="MONOACYLGLYCEROL LIPASE"/>
    <property type="match status" value="1"/>
</dbReference>
<organism evidence="2 3">
    <name type="scientific">Lysinimonas soli</name>
    <dbReference type="NCBI Taxonomy" id="1074233"/>
    <lineage>
        <taxon>Bacteria</taxon>
        <taxon>Bacillati</taxon>
        <taxon>Actinomycetota</taxon>
        <taxon>Actinomycetes</taxon>
        <taxon>Micrococcales</taxon>
        <taxon>Microbacteriaceae</taxon>
        <taxon>Lysinimonas</taxon>
    </lineage>
</organism>
<evidence type="ECO:0000313" key="3">
    <source>
        <dbReference type="Proteomes" id="UP001596039"/>
    </source>
</evidence>
<dbReference type="PRINTS" id="PR00412">
    <property type="entry name" value="EPOXHYDRLASE"/>
</dbReference>
<reference evidence="3" key="1">
    <citation type="journal article" date="2019" name="Int. J. Syst. Evol. Microbiol.">
        <title>The Global Catalogue of Microorganisms (GCM) 10K type strain sequencing project: providing services to taxonomists for standard genome sequencing and annotation.</title>
        <authorList>
            <consortium name="The Broad Institute Genomics Platform"/>
            <consortium name="The Broad Institute Genome Sequencing Center for Infectious Disease"/>
            <person name="Wu L."/>
            <person name="Ma J."/>
        </authorList>
    </citation>
    <scope>NUCLEOTIDE SEQUENCE [LARGE SCALE GENOMIC DNA]</scope>
    <source>
        <strain evidence="3">CGMCC 4.6997</strain>
    </source>
</reference>
<sequence length="269" mass="28087">MSEGRVGVRGIDWAYTEVGEGPLVLFLHGTLSGRASFADTVASVTGAYRLVAVDWPGHGDSGWHPAGWSADDLVAAVPELVAALGAESAVLIGLSQGGAIATRVAIQHPGVVRALVLINASPEPPGPDAVDALARVGIALAGDDEGERRAAASGLQRIFHAPGWLEAHPDAARRELDQMLRHPRQAMPLATRLPATYRSITDQLPLIACPTLVMWGELDAGAFRGPDMVEAIPDAELVVIPGAGHLATLEAAPEIAAAISRFLARLDQK</sequence>
<accession>A0ABW0NS91</accession>
<proteinExistence type="predicted"/>
<keyword evidence="2" id="KW-0378">Hydrolase</keyword>
<dbReference type="SUPFAM" id="SSF53474">
    <property type="entry name" value="alpha/beta-Hydrolases"/>
    <property type="match status" value="1"/>
</dbReference>
<dbReference type="Proteomes" id="UP001596039">
    <property type="component" value="Unassembled WGS sequence"/>
</dbReference>
<dbReference type="GO" id="GO:0016787">
    <property type="term" value="F:hydrolase activity"/>
    <property type="evidence" value="ECO:0007669"/>
    <property type="project" value="UniProtKB-KW"/>
</dbReference>
<dbReference type="Gene3D" id="3.40.50.1820">
    <property type="entry name" value="alpha/beta hydrolase"/>
    <property type="match status" value="1"/>
</dbReference>
<evidence type="ECO:0000259" key="1">
    <source>
        <dbReference type="Pfam" id="PF00561"/>
    </source>
</evidence>
<evidence type="ECO:0000313" key="2">
    <source>
        <dbReference type="EMBL" id="MFC5502945.1"/>
    </source>
</evidence>
<dbReference type="Pfam" id="PF00561">
    <property type="entry name" value="Abhydrolase_1"/>
    <property type="match status" value="1"/>
</dbReference>
<dbReference type="EMBL" id="JBHSMG010000003">
    <property type="protein sequence ID" value="MFC5502945.1"/>
    <property type="molecule type" value="Genomic_DNA"/>
</dbReference>
<dbReference type="InterPro" id="IPR000639">
    <property type="entry name" value="Epox_hydrolase-like"/>
</dbReference>
<dbReference type="PRINTS" id="PR00111">
    <property type="entry name" value="ABHYDROLASE"/>
</dbReference>
<dbReference type="PANTHER" id="PTHR43798:SF33">
    <property type="entry name" value="HYDROLASE, PUTATIVE (AFU_ORTHOLOGUE AFUA_2G14860)-RELATED"/>
    <property type="match status" value="1"/>
</dbReference>
<dbReference type="InterPro" id="IPR000073">
    <property type="entry name" value="AB_hydrolase_1"/>
</dbReference>
<feature type="domain" description="AB hydrolase-1" evidence="1">
    <location>
        <begin position="22"/>
        <end position="251"/>
    </location>
</feature>
<dbReference type="RefSeq" id="WP_386740663.1">
    <property type="nucleotide sequence ID" value="NZ_JBHSMG010000003.1"/>
</dbReference>
<dbReference type="InterPro" id="IPR029058">
    <property type="entry name" value="AB_hydrolase_fold"/>
</dbReference>
<dbReference type="InterPro" id="IPR050266">
    <property type="entry name" value="AB_hydrolase_sf"/>
</dbReference>
<comment type="caution">
    <text evidence="2">The sequence shown here is derived from an EMBL/GenBank/DDBJ whole genome shotgun (WGS) entry which is preliminary data.</text>
</comment>
<name>A0ABW0NS91_9MICO</name>